<keyword evidence="2" id="KW-1185">Reference proteome</keyword>
<dbReference type="RefSeq" id="WP_051291816.1">
    <property type="nucleotide sequence ID" value="NZ_AUBI01000001.1"/>
</dbReference>
<protein>
    <recommendedName>
        <fullName evidence="3">Chaperone modulatory protein CbpM</fullName>
    </recommendedName>
</protein>
<evidence type="ECO:0000313" key="2">
    <source>
        <dbReference type="Proteomes" id="UP000321635"/>
    </source>
</evidence>
<dbReference type="AlphaFoldDB" id="A0A511X6D4"/>
<accession>A0A511X6D4</accession>
<dbReference type="OrthoDB" id="9800876at2"/>
<proteinExistence type="predicted"/>
<reference evidence="1 2" key="1">
    <citation type="submission" date="2019-07" db="EMBL/GenBank/DDBJ databases">
        <title>Whole genome shotgun sequence of Acetobacter nitrogenifigens NBRC 105050.</title>
        <authorList>
            <person name="Hosoyama A."/>
            <person name="Uohara A."/>
            <person name="Ohji S."/>
            <person name="Ichikawa N."/>
        </authorList>
    </citation>
    <scope>NUCLEOTIDE SEQUENCE [LARGE SCALE GENOMIC DNA]</scope>
    <source>
        <strain evidence="1 2">NBRC 105050</strain>
    </source>
</reference>
<organism evidence="1 2">
    <name type="scientific">Acetobacter nitrogenifigens DSM 23921 = NBRC 105050</name>
    <dbReference type="NCBI Taxonomy" id="1120919"/>
    <lineage>
        <taxon>Bacteria</taxon>
        <taxon>Pseudomonadati</taxon>
        <taxon>Pseudomonadota</taxon>
        <taxon>Alphaproteobacteria</taxon>
        <taxon>Acetobacterales</taxon>
        <taxon>Acetobacteraceae</taxon>
        <taxon>Acetobacter</taxon>
    </lineage>
</organism>
<gene>
    <name evidence="1" type="ORF">ANI02nite_04010</name>
</gene>
<comment type="caution">
    <text evidence="1">The sequence shown here is derived from an EMBL/GenBank/DDBJ whole genome shotgun (WGS) entry which is preliminary data.</text>
</comment>
<evidence type="ECO:0000313" key="1">
    <source>
        <dbReference type="EMBL" id="GEN58517.1"/>
    </source>
</evidence>
<dbReference type="STRING" id="1120919.GCA_000429165_00410"/>
<evidence type="ECO:0008006" key="3">
    <source>
        <dbReference type="Google" id="ProtNLM"/>
    </source>
</evidence>
<dbReference type="EMBL" id="BJYF01000001">
    <property type="protein sequence ID" value="GEN58517.1"/>
    <property type="molecule type" value="Genomic_DNA"/>
</dbReference>
<name>A0A511X6D4_9PROT</name>
<dbReference type="Proteomes" id="UP000321635">
    <property type="component" value="Unassembled WGS sequence"/>
</dbReference>
<sequence length="118" mass="12915">MITIEVLASRIGRASVDEIEAWIGHDWIRAEGVPGHYVFSEIDVARAGLIVELREDLGVGDDALSLVLSLLDQLYAARREMRLVAAALDGATSDLDPDGSLVPLLREAMLRRLPLSHE</sequence>
<dbReference type="Gene3D" id="1.10.1660.10">
    <property type="match status" value="1"/>
</dbReference>